<dbReference type="Pfam" id="PF00646">
    <property type="entry name" value="F-box"/>
    <property type="match status" value="1"/>
</dbReference>
<dbReference type="Proteomes" id="UP000663854">
    <property type="component" value="Unassembled WGS sequence"/>
</dbReference>
<dbReference type="Gene3D" id="3.80.10.10">
    <property type="entry name" value="Ribonuclease Inhibitor"/>
    <property type="match status" value="1"/>
</dbReference>
<keyword evidence="4" id="KW-1185">Reference proteome</keyword>
<dbReference type="Gene3D" id="1.20.1280.50">
    <property type="match status" value="1"/>
</dbReference>
<dbReference type="SUPFAM" id="SSF52047">
    <property type="entry name" value="RNI-like"/>
    <property type="match status" value="1"/>
</dbReference>
<feature type="domain" description="F-box" evidence="1">
    <location>
        <begin position="2"/>
        <end position="59"/>
    </location>
</feature>
<dbReference type="InterPro" id="IPR036047">
    <property type="entry name" value="F-box-like_dom_sf"/>
</dbReference>
<evidence type="ECO:0000259" key="1">
    <source>
        <dbReference type="PROSITE" id="PS50181"/>
    </source>
</evidence>
<dbReference type="PROSITE" id="PS50181">
    <property type="entry name" value="FBOX"/>
    <property type="match status" value="1"/>
</dbReference>
<dbReference type="CDD" id="cd09917">
    <property type="entry name" value="F-box_SF"/>
    <property type="match status" value="1"/>
</dbReference>
<evidence type="ECO:0000313" key="2">
    <source>
        <dbReference type="EMBL" id="CAF0986019.1"/>
    </source>
</evidence>
<dbReference type="AlphaFoldDB" id="A0A814L880"/>
<dbReference type="EMBL" id="CAJNOH010000289">
    <property type="protein sequence ID" value="CAF0986019.1"/>
    <property type="molecule type" value="Genomic_DNA"/>
</dbReference>
<evidence type="ECO:0000313" key="3">
    <source>
        <dbReference type="EMBL" id="CAF1060766.1"/>
    </source>
</evidence>
<sequence>MISCLENLPDELLLDIFSYLSPIDLFISFSYINNHFNSILCDQSIQLGIRIAKNNYTKIDYFANYFTHIYICNDTDIDIRQFNNVRSLTLGPYPKPSDELLSQLVDQPQRYFPYLTQLIVYQPLSTWYSPPSVRLWTQLFTNRFSSRLKHCSLPGRIFALPTTYFYCPSLYSLSIGGCSLRDLPVLLSALPNLKFLSTDLWGIADIINQSSYHHSNLSHLSIKFRQQTIVLEELCCLLLYVPYLKIFTIEGTQQHNTFNIDNWYNILISQFEYLNKFYCTIRLSDSIENNKIDINYIRKYNKIFSQMKLFRRNDSLFISNQ</sequence>
<protein>
    <recommendedName>
        <fullName evidence="1">F-box domain-containing protein</fullName>
    </recommendedName>
</protein>
<name>A0A814L880_9BILA</name>
<comment type="caution">
    <text evidence="3">The sequence shown here is derived from an EMBL/GenBank/DDBJ whole genome shotgun (WGS) entry which is preliminary data.</text>
</comment>
<dbReference type="InterPro" id="IPR032675">
    <property type="entry name" value="LRR_dom_sf"/>
</dbReference>
<evidence type="ECO:0000313" key="4">
    <source>
        <dbReference type="Proteomes" id="UP000663870"/>
    </source>
</evidence>
<gene>
    <name evidence="3" type="ORF">JXQ802_LOCUS17158</name>
    <name evidence="2" type="ORF">PYM288_LOCUS13867</name>
</gene>
<accession>A0A814L880</accession>
<organism evidence="3 4">
    <name type="scientific">Rotaria sordida</name>
    <dbReference type="NCBI Taxonomy" id="392033"/>
    <lineage>
        <taxon>Eukaryota</taxon>
        <taxon>Metazoa</taxon>
        <taxon>Spiralia</taxon>
        <taxon>Gnathifera</taxon>
        <taxon>Rotifera</taxon>
        <taxon>Eurotatoria</taxon>
        <taxon>Bdelloidea</taxon>
        <taxon>Philodinida</taxon>
        <taxon>Philodinidae</taxon>
        <taxon>Rotaria</taxon>
    </lineage>
</organism>
<reference evidence="3" key="1">
    <citation type="submission" date="2021-02" db="EMBL/GenBank/DDBJ databases">
        <authorList>
            <person name="Nowell W R."/>
        </authorList>
    </citation>
    <scope>NUCLEOTIDE SEQUENCE</scope>
</reference>
<dbReference type="Proteomes" id="UP000663870">
    <property type="component" value="Unassembled WGS sequence"/>
</dbReference>
<dbReference type="InterPro" id="IPR001810">
    <property type="entry name" value="F-box_dom"/>
</dbReference>
<proteinExistence type="predicted"/>
<dbReference type="EMBL" id="CAJNOL010000429">
    <property type="protein sequence ID" value="CAF1060766.1"/>
    <property type="molecule type" value="Genomic_DNA"/>
</dbReference>
<dbReference type="SUPFAM" id="SSF81383">
    <property type="entry name" value="F-box domain"/>
    <property type="match status" value="1"/>
</dbReference>